<keyword evidence="2" id="KW-0732">Signal</keyword>
<dbReference type="EMBL" id="SDOV01000010">
    <property type="protein sequence ID" value="KAH7636185.1"/>
    <property type="molecule type" value="Genomic_DNA"/>
</dbReference>
<reference evidence="3" key="2">
    <citation type="journal article" date="2021" name="World Allergy Organ. J.">
        <title>Chromosome-level assembly of Dermatophagoides farinae genome and transcriptome reveals two novel allergens Der f 37 and Der f 39.</title>
        <authorList>
            <person name="Chen J."/>
            <person name="Cai Z."/>
            <person name="Fan D."/>
            <person name="Hu J."/>
            <person name="Hou Y."/>
            <person name="He Y."/>
            <person name="Zhang Z."/>
            <person name="Zhao Z."/>
            <person name="Gao P."/>
            <person name="Hu W."/>
            <person name="Sun J."/>
            <person name="Li J."/>
            <person name="Ji K."/>
        </authorList>
    </citation>
    <scope>NUCLEOTIDE SEQUENCE</scope>
    <source>
        <strain evidence="3">JKM2019</strain>
    </source>
</reference>
<feature type="signal peptide" evidence="2">
    <location>
        <begin position="1"/>
        <end position="15"/>
    </location>
</feature>
<evidence type="ECO:0000313" key="3">
    <source>
        <dbReference type="EMBL" id="KAH7636185.1"/>
    </source>
</evidence>
<gene>
    <name evidence="3" type="ORF">HUG17_10155</name>
</gene>
<accession>A0A9D4NQY8</accession>
<feature type="coiled-coil region" evidence="1">
    <location>
        <begin position="34"/>
        <end position="79"/>
    </location>
</feature>
<dbReference type="Proteomes" id="UP000828236">
    <property type="component" value="Unassembled WGS sequence"/>
</dbReference>
<name>A0A9D4NQY8_DERFA</name>
<sequence length="201" mass="24010">MKFFLFFMFIGMTLAMPNPIAKDTYNNKVSELLIDRARTLVEKAKHVIDENKEQHEDLLSSIKNLVEQIETLSDKFEKEYHGLDLTKNEIHTMSEELLHFENRLTEEFLIFYEHIKHNDDDDEDVDHLIKRGEELIKKAHDVLRQYHPDYKTTAVVDFEIAAVLKLIKIVRHGDEETRRKYIPELKHQLRSLEIILERIRK</sequence>
<organism evidence="3">
    <name type="scientific">Dermatophagoides farinae</name>
    <name type="common">American house dust mite</name>
    <dbReference type="NCBI Taxonomy" id="6954"/>
    <lineage>
        <taxon>Eukaryota</taxon>
        <taxon>Metazoa</taxon>
        <taxon>Ecdysozoa</taxon>
        <taxon>Arthropoda</taxon>
        <taxon>Chelicerata</taxon>
        <taxon>Arachnida</taxon>
        <taxon>Acari</taxon>
        <taxon>Acariformes</taxon>
        <taxon>Sarcoptiformes</taxon>
        <taxon>Astigmata</taxon>
        <taxon>Psoroptidia</taxon>
        <taxon>Analgoidea</taxon>
        <taxon>Pyroglyphidae</taxon>
        <taxon>Dermatophagoidinae</taxon>
        <taxon>Dermatophagoides</taxon>
    </lineage>
</organism>
<evidence type="ECO:0000256" key="1">
    <source>
        <dbReference type="SAM" id="Coils"/>
    </source>
</evidence>
<protein>
    <submittedName>
        <fullName evidence="3">Uncharacterized protein</fullName>
    </submittedName>
</protein>
<comment type="caution">
    <text evidence="3">The sequence shown here is derived from an EMBL/GenBank/DDBJ whole genome shotgun (WGS) entry which is preliminary data.</text>
</comment>
<reference evidence="3" key="1">
    <citation type="submission" date="2020-06" db="EMBL/GenBank/DDBJ databases">
        <authorList>
            <person name="Ji K."/>
            <person name="Li J."/>
        </authorList>
    </citation>
    <scope>NUCLEOTIDE SEQUENCE</scope>
    <source>
        <strain evidence="3">JKM2019</strain>
        <tissue evidence="3">Whole body</tissue>
    </source>
</reference>
<keyword evidence="1" id="KW-0175">Coiled coil</keyword>
<proteinExistence type="predicted"/>
<dbReference type="OrthoDB" id="10353005at2759"/>
<evidence type="ECO:0000256" key="2">
    <source>
        <dbReference type="SAM" id="SignalP"/>
    </source>
</evidence>
<feature type="chain" id="PRO_5038447831" evidence="2">
    <location>
        <begin position="16"/>
        <end position="201"/>
    </location>
</feature>
<dbReference type="AlphaFoldDB" id="A0A9D4NQY8"/>